<dbReference type="EMBL" id="JAJFZV010000007">
    <property type="protein sequence ID" value="MCC3297820.1"/>
    <property type="molecule type" value="Genomic_DNA"/>
</dbReference>
<dbReference type="PANTHER" id="PTHR30535">
    <property type="entry name" value="VITAMIN B12-BINDING PROTEIN"/>
    <property type="match status" value="1"/>
</dbReference>
<dbReference type="NCBIfam" id="TIGR03868">
    <property type="entry name" value="F420-O_ABCperi"/>
    <property type="match status" value="1"/>
</dbReference>
<dbReference type="PROSITE" id="PS50983">
    <property type="entry name" value="FE_B12_PBP"/>
    <property type="match status" value="1"/>
</dbReference>
<dbReference type="PROSITE" id="PS51318">
    <property type="entry name" value="TAT"/>
    <property type="match status" value="1"/>
</dbReference>
<reference evidence="3" key="1">
    <citation type="submission" date="2021-10" db="EMBL/GenBank/DDBJ databases">
        <title>Novel species in genus Arthrobacter.</title>
        <authorList>
            <person name="Liu Y."/>
        </authorList>
    </citation>
    <scope>NUCLEOTIDE SEQUENCE</scope>
    <source>
        <strain evidence="3">Zg-Y453</strain>
    </source>
</reference>
<dbReference type="Gene3D" id="3.40.50.1980">
    <property type="entry name" value="Nitrogenase molybdenum iron protein domain"/>
    <property type="match status" value="2"/>
</dbReference>
<keyword evidence="4" id="KW-1185">Reference proteome</keyword>
<comment type="caution">
    <text evidence="3">The sequence shown here is derived from an EMBL/GenBank/DDBJ whole genome shotgun (WGS) entry which is preliminary data.</text>
</comment>
<proteinExistence type="inferred from homology"/>
<comment type="similarity">
    <text evidence="1">Belongs to the bacterial solute-binding protein 8 family.</text>
</comment>
<dbReference type="InterPro" id="IPR022287">
    <property type="entry name" value="ABC_trnsptr_F420-0_sub-bd_pred"/>
</dbReference>
<sequence>MTSLFRSALHDRAARRIFFPATAAAGVLLLAGCSVPADTARAAEGSTLETANTGVHYPLELDNCGTAVSLQAPPERVVTIKSTSTELLLALGLGDRIVGTAFSDGPVPQAWAGDAPPVLAGKVPSLEAVLSLAPDLVFAGWESNFSADGAGERSQLTDLGVQSYVSPAACQGNGYRPSPLTFDDVFASIEEAGDVFGAPEAAAELVREQRTELDAVVPSGKGYSALWYSSGSDTPFVGAGSGAPALLMEAAGLENIADGIDAGWSPYSWEAVAEADPDVIVLVDSAWGSADKKKSVLEAHPVISQLAAVREGRYLVVPFAASEAGVRNVETVRSLTEQLADLD</sequence>
<dbReference type="RefSeq" id="WP_227895693.1">
    <property type="nucleotide sequence ID" value="NZ_CP099466.1"/>
</dbReference>
<dbReference type="SUPFAM" id="SSF53807">
    <property type="entry name" value="Helical backbone' metal receptor"/>
    <property type="match status" value="1"/>
</dbReference>
<dbReference type="InterPro" id="IPR006311">
    <property type="entry name" value="TAT_signal"/>
</dbReference>
<dbReference type="PROSITE" id="PS51257">
    <property type="entry name" value="PROKAR_LIPOPROTEIN"/>
    <property type="match status" value="1"/>
</dbReference>
<accession>A0A9X1SBL3</accession>
<evidence type="ECO:0000313" key="3">
    <source>
        <dbReference type="EMBL" id="MCC3297820.1"/>
    </source>
</evidence>
<dbReference type="PANTHER" id="PTHR30535:SF7">
    <property type="entry name" value="IRON(III) DICITRATE-BINDING PROTEIN"/>
    <property type="match status" value="1"/>
</dbReference>
<feature type="domain" description="Fe/B12 periplasmic-binding" evidence="2">
    <location>
        <begin position="76"/>
        <end position="343"/>
    </location>
</feature>
<dbReference type="AlphaFoldDB" id="A0A9X1SBL3"/>
<name>A0A9X1SBL3_9MICC</name>
<dbReference type="InterPro" id="IPR002491">
    <property type="entry name" value="ABC_transptr_periplasmic_BD"/>
</dbReference>
<dbReference type="Proteomes" id="UP001139158">
    <property type="component" value="Unassembled WGS sequence"/>
</dbReference>
<evidence type="ECO:0000256" key="1">
    <source>
        <dbReference type="ARBA" id="ARBA00008814"/>
    </source>
</evidence>
<evidence type="ECO:0000259" key="2">
    <source>
        <dbReference type="PROSITE" id="PS50983"/>
    </source>
</evidence>
<protein>
    <submittedName>
        <fullName evidence="3">F420-0 ABC transporter substrate-binding protein</fullName>
    </submittedName>
</protein>
<organism evidence="3 4">
    <name type="scientific">Arthrobacter caoxuetaonis</name>
    <dbReference type="NCBI Taxonomy" id="2886935"/>
    <lineage>
        <taxon>Bacteria</taxon>
        <taxon>Bacillati</taxon>
        <taxon>Actinomycetota</taxon>
        <taxon>Actinomycetes</taxon>
        <taxon>Micrococcales</taxon>
        <taxon>Micrococcaceae</taxon>
        <taxon>Arthrobacter</taxon>
    </lineage>
</organism>
<gene>
    <name evidence="3" type="ORF">LJ757_08400</name>
</gene>
<evidence type="ECO:0000313" key="4">
    <source>
        <dbReference type="Proteomes" id="UP001139158"/>
    </source>
</evidence>
<dbReference type="InterPro" id="IPR050902">
    <property type="entry name" value="ABC_Transporter_SBP"/>
</dbReference>
<dbReference type="Pfam" id="PF01497">
    <property type="entry name" value="Peripla_BP_2"/>
    <property type="match status" value="1"/>
</dbReference>